<evidence type="ECO:0000313" key="2">
    <source>
        <dbReference type="Proteomes" id="UP000324800"/>
    </source>
</evidence>
<proteinExistence type="predicted"/>
<name>A0A5J4UM82_9EUKA</name>
<dbReference type="AlphaFoldDB" id="A0A5J4UM82"/>
<protein>
    <submittedName>
        <fullName evidence="1">Uncharacterized protein</fullName>
    </submittedName>
</protein>
<accession>A0A5J4UM82</accession>
<comment type="caution">
    <text evidence="1">The sequence shown here is derived from an EMBL/GenBank/DDBJ whole genome shotgun (WGS) entry which is preliminary data.</text>
</comment>
<organism evidence="1 2">
    <name type="scientific">Streblomastix strix</name>
    <dbReference type="NCBI Taxonomy" id="222440"/>
    <lineage>
        <taxon>Eukaryota</taxon>
        <taxon>Metamonada</taxon>
        <taxon>Preaxostyla</taxon>
        <taxon>Oxymonadida</taxon>
        <taxon>Streblomastigidae</taxon>
        <taxon>Streblomastix</taxon>
    </lineage>
</organism>
<dbReference type="EMBL" id="SNRW01015019">
    <property type="protein sequence ID" value="KAA6370835.1"/>
    <property type="molecule type" value="Genomic_DNA"/>
</dbReference>
<dbReference type="Proteomes" id="UP000324800">
    <property type="component" value="Unassembled WGS sequence"/>
</dbReference>
<evidence type="ECO:0000313" key="1">
    <source>
        <dbReference type="EMBL" id="KAA6370835.1"/>
    </source>
</evidence>
<gene>
    <name evidence="1" type="ORF">EZS28_033638</name>
</gene>
<sequence>MIVPHWPGQLRWTQLKEIAVSEGEVGESEKVLEMGSKMRRRNLKVPPGRMLGLDVNGAKMEQDYFDMHQKHPDYQEMQLDLQQITGMEVGEDMHAHYQPFRSI</sequence>
<reference evidence="1 2" key="1">
    <citation type="submission" date="2019-03" db="EMBL/GenBank/DDBJ databases">
        <title>Single cell metagenomics reveals metabolic interactions within the superorganism composed of flagellate Streblomastix strix and complex community of Bacteroidetes bacteria on its surface.</title>
        <authorList>
            <person name="Treitli S.C."/>
            <person name="Kolisko M."/>
            <person name="Husnik F."/>
            <person name="Keeling P."/>
            <person name="Hampl V."/>
        </authorList>
    </citation>
    <scope>NUCLEOTIDE SEQUENCE [LARGE SCALE GENOMIC DNA]</scope>
    <source>
        <strain evidence="1">ST1C</strain>
    </source>
</reference>